<sequence length="150" mass="16933">MCDCQQNALFKKNNLKLRNKSSILILLLQLDCRNIRFLNGPWGWWVSSNGHQITSWGGATTNSGRCACGEHGSNCALERSSCNCDANDDVWRTDEGALTDKSILPVQEVRFGDTRNMPMQMAFHSIGKLQCWGTRKNLNVSFLAKYFINK</sequence>
<accession>A0A8C5PKS7</accession>
<dbReference type="Ensembl" id="ENSLLET00000025088.1">
    <property type="protein sequence ID" value="ENSLLEP00000024165.1"/>
    <property type="gene ID" value="ENSLLEG00000015351.1"/>
</dbReference>
<dbReference type="AlphaFoldDB" id="A0A8C5PKS7"/>
<proteinExistence type="predicted"/>
<name>A0A8C5PKS7_9ANUR</name>
<reference evidence="1" key="1">
    <citation type="submission" date="2025-08" db="UniProtKB">
        <authorList>
            <consortium name="Ensembl"/>
        </authorList>
    </citation>
    <scope>IDENTIFICATION</scope>
</reference>
<protein>
    <submittedName>
        <fullName evidence="1">Uncharacterized protein</fullName>
    </submittedName>
</protein>
<dbReference type="Proteomes" id="UP000694569">
    <property type="component" value="Unplaced"/>
</dbReference>
<evidence type="ECO:0000313" key="1">
    <source>
        <dbReference type="Ensembl" id="ENSLLEP00000024165.1"/>
    </source>
</evidence>
<evidence type="ECO:0000313" key="2">
    <source>
        <dbReference type="Proteomes" id="UP000694569"/>
    </source>
</evidence>
<dbReference type="OrthoDB" id="6350048at2759"/>
<organism evidence="1 2">
    <name type="scientific">Leptobrachium leishanense</name>
    <name type="common">Leishan spiny toad</name>
    <dbReference type="NCBI Taxonomy" id="445787"/>
    <lineage>
        <taxon>Eukaryota</taxon>
        <taxon>Metazoa</taxon>
        <taxon>Chordata</taxon>
        <taxon>Craniata</taxon>
        <taxon>Vertebrata</taxon>
        <taxon>Euteleostomi</taxon>
        <taxon>Amphibia</taxon>
        <taxon>Batrachia</taxon>
        <taxon>Anura</taxon>
        <taxon>Pelobatoidea</taxon>
        <taxon>Megophryidae</taxon>
        <taxon>Leptobrachium</taxon>
    </lineage>
</organism>
<reference evidence="1" key="2">
    <citation type="submission" date="2025-09" db="UniProtKB">
        <authorList>
            <consortium name="Ensembl"/>
        </authorList>
    </citation>
    <scope>IDENTIFICATION</scope>
</reference>
<keyword evidence="2" id="KW-1185">Reference proteome</keyword>
<dbReference type="Gene3D" id="2.60.120.1000">
    <property type="match status" value="1"/>
</dbReference>